<accession>A0A9D4E8H9</accession>
<dbReference type="EMBL" id="JAIWYP010000009">
    <property type="protein sequence ID" value="KAH3774733.1"/>
    <property type="molecule type" value="Genomic_DNA"/>
</dbReference>
<dbReference type="AlphaFoldDB" id="A0A9D4E8H9"/>
<keyword evidence="2" id="KW-1185">Reference proteome</keyword>
<reference evidence="1" key="1">
    <citation type="journal article" date="2019" name="bioRxiv">
        <title>The Genome of the Zebra Mussel, Dreissena polymorpha: A Resource for Invasive Species Research.</title>
        <authorList>
            <person name="McCartney M.A."/>
            <person name="Auch B."/>
            <person name="Kono T."/>
            <person name="Mallez S."/>
            <person name="Zhang Y."/>
            <person name="Obille A."/>
            <person name="Becker A."/>
            <person name="Abrahante J.E."/>
            <person name="Garbe J."/>
            <person name="Badalamenti J.P."/>
            <person name="Herman A."/>
            <person name="Mangelson H."/>
            <person name="Liachko I."/>
            <person name="Sullivan S."/>
            <person name="Sone E.D."/>
            <person name="Koren S."/>
            <person name="Silverstein K.A.T."/>
            <person name="Beckman K.B."/>
            <person name="Gohl D.M."/>
        </authorList>
    </citation>
    <scope>NUCLEOTIDE SEQUENCE</scope>
    <source>
        <strain evidence="1">Duluth1</strain>
        <tissue evidence="1">Whole animal</tissue>
    </source>
</reference>
<evidence type="ECO:0000313" key="1">
    <source>
        <dbReference type="EMBL" id="KAH3774733.1"/>
    </source>
</evidence>
<dbReference type="Proteomes" id="UP000828390">
    <property type="component" value="Unassembled WGS sequence"/>
</dbReference>
<sequence length="56" mass="6429">MFNKHIDIRGADTVPMPLETVLKTLNIVNETCIWDFQTNLRAHAETALQSIMDRES</sequence>
<protein>
    <submittedName>
        <fullName evidence="1">Uncharacterized protein</fullName>
    </submittedName>
</protein>
<name>A0A9D4E8H9_DREPO</name>
<organism evidence="1 2">
    <name type="scientific">Dreissena polymorpha</name>
    <name type="common">Zebra mussel</name>
    <name type="synonym">Mytilus polymorpha</name>
    <dbReference type="NCBI Taxonomy" id="45954"/>
    <lineage>
        <taxon>Eukaryota</taxon>
        <taxon>Metazoa</taxon>
        <taxon>Spiralia</taxon>
        <taxon>Lophotrochozoa</taxon>
        <taxon>Mollusca</taxon>
        <taxon>Bivalvia</taxon>
        <taxon>Autobranchia</taxon>
        <taxon>Heteroconchia</taxon>
        <taxon>Euheterodonta</taxon>
        <taxon>Imparidentia</taxon>
        <taxon>Neoheterodontei</taxon>
        <taxon>Myida</taxon>
        <taxon>Dreissenoidea</taxon>
        <taxon>Dreissenidae</taxon>
        <taxon>Dreissena</taxon>
    </lineage>
</organism>
<reference evidence="1" key="2">
    <citation type="submission" date="2020-11" db="EMBL/GenBank/DDBJ databases">
        <authorList>
            <person name="McCartney M.A."/>
            <person name="Auch B."/>
            <person name="Kono T."/>
            <person name="Mallez S."/>
            <person name="Becker A."/>
            <person name="Gohl D.M."/>
            <person name="Silverstein K.A.T."/>
            <person name="Koren S."/>
            <person name="Bechman K.B."/>
            <person name="Herman A."/>
            <person name="Abrahante J.E."/>
            <person name="Garbe J."/>
        </authorList>
    </citation>
    <scope>NUCLEOTIDE SEQUENCE</scope>
    <source>
        <strain evidence="1">Duluth1</strain>
        <tissue evidence="1">Whole animal</tissue>
    </source>
</reference>
<gene>
    <name evidence="1" type="ORF">DPMN_176124</name>
</gene>
<comment type="caution">
    <text evidence="1">The sequence shown here is derived from an EMBL/GenBank/DDBJ whole genome shotgun (WGS) entry which is preliminary data.</text>
</comment>
<evidence type="ECO:0000313" key="2">
    <source>
        <dbReference type="Proteomes" id="UP000828390"/>
    </source>
</evidence>
<proteinExistence type="predicted"/>